<dbReference type="SUPFAM" id="SSF55874">
    <property type="entry name" value="ATPase domain of HSP90 chaperone/DNA topoisomerase II/histidine kinase"/>
    <property type="match status" value="1"/>
</dbReference>
<evidence type="ECO:0000256" key="4">
    <source>
        <dbReference type="ARBA" id="ARBA00022553"/>
    </source>
</evidence>
<evidence type="ECO:0000256" key="7">
    <source>
        <dbReference type="ARBA" id="ARBA00022679"/>
    </source>
</evidence>
<dbReference type="PROSITE" id="PS50113">
    <property type="entry name" value="PAC"/>
    <property type="match status" value="1"/>
</dbReference>
<keyword evidence="11" id="KW-0067">ATP-binding</keyword>
<evidence type="ECO:0000313" key="16">
    <source>
        <dbReference type="EMBL" id="MBA1159399.1"/>
    </source>
</evidence>
<dbReference type="Gene3D" id="3.30.565.10">
    <property type="entry name" value="Histidine kinase-like ATPase, C-terminal domain"/>
    <property type="match status" value="1"/>
</dbReference>
<dbReference type="Pfam" id="PF03693">
    <property type="entry name" value="ParD_antitoxin"/>
    <property type="match status" value="1"/>
</dbReference>
<evidence type="ECO:0000256" key="5">
    <source>
        <dbReference type="ARBA" id="ARBA00022606"/>
    </source>
</evidence>
<evidence type="ECO:0000256" key="9">
    <source>
        <dbReference type="ARBA" id="ARBA00022741"/>
    </source>
</evidence>
<keyword evidence="7" id="KW-0808">Transferase</keyword>
<dbReference type="RefSeq" id="WP_181054988.1">
    <property type="nucleotide sequence ID" value="NZ_JACDXJ010000005.1"/>
</dbReference>
<dbReference type="InterPro" id="IPR013656">
    <property type="entry name" value="PAS_4"/>
</dbReference>
<dbReference type="SMART" id="SM00911">
    <property type="entry name" value="HWE_HK"/>
    <property type="match status" value="1"/>
</dbReference>
<evidence type="ECO:0000256" key="6">
    <source>
        <dbReference type="ARBA" id="ARBA00022649"/>
    </source>
</evidence>
<evidence type="ECO:0000259" key="15">
    <source>
        <dbReference type="PROSITE" id="PS50113"/>
    </source>
</evidence>
<dbReference type="Gene3D" id="6.10.10.120">
    <property type="entry name" value="Antitoxin ParD1-like"/>
    <property type="match status" value="1"/>
</dbReference>
<dbReference type="GO" id="GO:0009881">
    <property type="term" value="F:photoreceptor activity"/>
    <property type="evidence" value="ECO:0007669"/>
    <property type="project" value="UniProtKB-KW"/>
</dbReference>
<protein>
    <recommendedName>
        <fullName evidence="2">histidine kinase</fullName>
        <ecNumber evidence="2">2.7.13.3</ecNumber>
    </recommendedName>
</protein>
<evidence type="ECO:0000256" key="1">
    <source>
        <dbReference type="ARBA" id="ARBA00000085"/>
    </source>
</evidence>
<dbReference type="InterPro" id="IPR000700">
    <property type="entry name" value="PAS-assoc_C"/>
</dbReference>
<evidence type="ECO:0000256" key="8">
    <source>
        <dbReference type="ARBA" id="ARBA00022737"/>
    </source>
</evidence>
<dbReference type="Pfam" id="PF07536">
    <property type="entry name" value="HWE_HK"/>
    <property type="match status" value="1"/>
</dbReference>
<evidence type="ECO:0000256" key="2">
    <source>
        <dbReference type="ARBA" id="ARBA00012438"/>
    </source>
</evidence>
<feature type="domain" description="PAC" evidence="15">
    <location>
        <begin position="161"/>
        <end position="214"/>
    </location>
</feature>
<dbReference type="PANTHER" id="PTHR41523">
    <property type="entry name" value="TWO-COMPONENT SYSTEM SENSOR PROTEIN"/>
    <property type="match status" value="1"/>
</dbReference>
<keyword evidence="8" id="KW-0677">Repeat</keyword>
<comment type="catalytic activity">
    <reaction evidence="1">
        <text>ATP + protein L-histidine = ADP + protein N-phospho-L-histidine.</text>
        <dbReference type="EC" id="2.7.13.3"/>
    </reaction>
</comment>
<feature type="region of interest" description="Disordered" evidence="14">
    <location>
        <begin position="36"/>
        <end position="55"/>
    </location>
</feature>
<dbReference type="InterPro" id="IPR038296">
    <property type="entry name" value="ParD_sf"/>
</dbReference>
<dbReference type="InterPro" id="IPR010985">
    <property type="entry name" value="Ribbon_hlx_hlx"/>
</dbReference>
<evidence type="ECO:0000256" key="13">
    <source>
        <dbReference type="ARBA" id="ARBA00023170"/>
    </source>
</evidence>
<sequence>MNVSLTPEWAAFIADKVQSGEYRSASEVVRAGLRTLTQESRKDQPKGTAPAPCDLSFLDDGSEMGRLMRAHDWSRTALGPLATWPQSLKTTVGILLRSPIPIVLLWGPDGVMIYNDAYSVFAGGRHPLLLGAKVREGWPEVADFNDHVMQVVLGGGTLSYQDQELTLYRKGRAEQVWMNLDYSPVLDESGRPAGVLAIVVETTERVLAEQRVAAEGERFRSLFQKAPGFMAMLRGPEHVFEIVNDSYVQLIGHRDVIGKPVRTALPEIQGQGFLELLDTVFTSGEPFRGHALPVKLQRQPHGPVEERFVEFVYQPISDSTGRVTGIFVEGYDVTERVEGEDKQKLLLRELNHRVKNLFAIASGMVTISARSASTPREMAQVLHGRLNALARANELIRPGLIGTEQDQDRTTLDQLVETILLPYVDEARAKDQECIIIDGPAVPVGGNAVTSLALALHETATNAAKYGALAAPKGCIRVDWHVKDTDLHLRWEETDGPALTSPPQIQGFGSSLVQRSIAGQLHGQIKYDWRQDGVTVHVTVPLERLSQ</sequence>
<keyword evidence="5" id="KW-0716">Sensory transduction</keyword>
<evidence type="ECO:0000313" key="17">
    <source>
        <dbReference type="Proteomes" id="UP000572984"/>
    </source>
</evidence>
<dbReference type="GO" id="GO:0004673">
    <property type="term" value="F:protein histidine kinase activity"/>
    <property type="evidence" value="ECO:0007669"/>
    <property type="project" value="UniProtKB-EC"/>
</dbReference>
<dbReference type="InterPro" id="IPR001610">
    <property type="entry name" value="PAC"/>
</dbReference>
<keyword evidence="13" id="KW-0675">Receptor</keyword>
<keyword evidence="9" id="KW-0547">Nucleotide-binding</keyword>
<reference evidence="16 17" key="1">
    <citation type="submission" date="2020-07" db="EMBL/GenBank/DDBJ databases">
        <title>Draft genome and description of Microvirga mediterraneensis Marseille-Q2068 sp. nov.</title>
        <authorList>
            <person name="Boxberger M."/>
        </authorList>
    </citation>
    <scope>NUCLEOTIDE SEQUENCE [LARGE SCALE GENOMIC DNA]</scope>
    <source>
        <strain evidence="16 17">Marseille-Q2068</strain>
    </source>
</reference>
<keyword evidence="12" id="KW-0157">Chromophore</keyword>
<keyword evidence="10" id="KW-0418">Kinase</keyword>
<evidence type="ECO:0000256" key="11">
    <source>
        <dbReference type="ARBA" id="ARBA00022840"/>
    </source>
</evidence>
<dbReference type="CDD" id="cd22231">
    <property type="entry name" value="RHH_NikR_HicB-like"/>
    <property type="match status" value="1"/>
</dbReference>
<keyword evidence="4" id="KW-0597">Phosphoprotein</keyword>
<evidence type="ECO:0000256" key="12">
    <source>
        <dbReference type="ARBA" id="ARBA00022991"/>
    </source>
</evidence>
<dbReference type="NCBIfam" id="TIGR02606">
    <property type="entry name" value="antidote_CC2985"/>
    <property type="match status" value="1"/>
</dbReference>
<dbReference type="AlphaFoldDB" id="A0A838BWE3"/>
<dbReference type="SUPFAM" id="SSF47598">
    <property type="entry name" value="Ribbon-helix-helix"/>
    <property type="match status" value="1"/>
</dbReference>
<dbReference type="GO" id="GO:0006355">
    <property type="term" value="P:regulation of DNA-templated transcription"/>
    <property type="evidence" value="ECO:0007669"/>
    <property type="project" value="InterPro"/>
</dbReference>
<dbReference type="InterPro" id="IPR035965">
    <property type="entry name" value="PAS-like_dom_sf"/>
</dbReference>
<dbReference type="InterPro" id="IPR036890">
    <property type="entry name" value="HATPase_C_sf"/>
</dbReference>
<dbReference type="SUPFAM" id="SSF55785">
    <property type="entry name" value="PYP-like sensor domain (PAS domain)"/>
    <property type="match status" value="2"/>
</dbReference>
<evidence type="ECO:0000256" key="3">
    <source>
        <dbReference type="ARBA" id="ARBA00022543"/>
    </source>
</evidence>
<dbReference type="EC" id="2.7.13.3" evidence="2"/>
<dbReference type="GO" id="GO:0005524">
    <property type="term" value="F:ATP binding"/>
    <property type="evidence" value="ECO:0007669"/>
    <property type="project" value="UniProtKB-KW"/>
</dbReference>
<dbReference type="Gene3D" id="3.30.450.20">
    <property type="entry name" value="PAS domain"/>
    <property type="match status" value="2"/>
</dbReference>
<organism evidence="16 17">
    <name type="scientific">Microvirga mediterraneensis</name>
    <dbReference type="NCBI Taxonomy" id="2754695"/>
    <lineage>
        <taxon>Bacteria</taxon>
        <taxon>Pseudomonadati</taxon>
        <taxon>Pseudomonadota</taxon>
        <taxon>Alphaproteobacteria</taxon>
        <taxon>Hyphomicrobiales</taxon>
        <taxon>Methylobacteriaceae</taxon>
        <taxon>Microvirga</taxon>
    </lineage>
</organism>
<keyword evidence="6" id="KW-1277">Toxin-antitoxin system</keyword>
<evidence type="ECO:0000256" key="14">
    <source>
        <dbReference type="SAM" id="MobiDB-lite"/>
    </source>
</evidence>
<dbReference type="Proteomes" id="UP000572984">
    <property type="component" value="Unassembled WGS sequence"/>
</dbReference>
<evidence type="ECO:0000256" key="10">
    <source>
        <dbReference type="ARBA" id="ARBA00022777"/>
    </source>
</evidence>
<dbReference type="SMART" id="SM00086">
    <property type="entry name" value="PAC"/>
    <property type="match status" value="2"/>
</dbReference>
<dbReference type="Pfam" id="PF08448">
    <property type="entry name" value="PAS_4"/>
    <property type="match status" value="2"/>
</dbReference>
<accession>A0A838BWE3</accession>
<dbReference type="PANTHER" id="PTHR41523:SF8">
    <property type="entry name" value="ETHYLENE RESPONSE SENSOR PROTEIN"/>
    <property type="match status" value="1"/>
</dbReference>
<gene>
    <name evidence="16" type="ORF">H0S73_25305</name>
</gene>
<dbReference type="InterPro" id="IPR022789">
    <property type="entry name" value="ParD"/>
</dbReference>
<dbReference type="InterPro" id="IPR011102">
    <property type="entry name" value="Sig_transdc_His_kinase_HWE"/>
</dbReference>
<name>A0A838BWE3_9HYPH</name>
<keyword evidence="3" id="KW-0600">Photoreceptor protein</keyword>
<comment type="caution">
    <text evidence="16">The sequence shown here is derived from an EMBL/GenBank/DDBJ whole genome shotgun (WGS) entry which is preliminary data.</text>
</comment>
<proteinExistence type="predicted"/>
<dbReference type="EMBL" id="JACDXJ010000005">
    <property type="protein sequence ID" value="MBA1159399.1"/>
    <property type="molecule type" value="Genomic_DNA"/>
</dbReference>
<keyword evidence="17" id="KW-1185">Reference proteome</keyword>